<dbReference type="EC" id="6.1.1.12" evidence="8"/>
<feature type="binding site" evidence="8">
    <location>
        <position position="489"/>
    </location>
    <ligand>
        <name>L-aspartate</name>
        <dbReference type="ChEBI" id="CHEBI:29991"/>
    </ligand>
</feature>
<dbReference type="KEGG" id="icp:ICMP_611"/>
<evidence type="ECO:0000256" key="5">
    <source>
        <dbReference type="ARBA" id="ARBA00022840"/>
    </source>
</evidence>
<evidence type="ECO:0000256" key="3">
    <source>
        <dbReference type="ARBA" id="ARBA00022598"/>
    </source>
</evidence>
<dbReference type="InterPro" id="IPR006195">
    <property type="entry name" value="aa-tRNA-synth_II"/>
</dbReference>
<dbReference type="InterPro" id="IPR004364">
    <property type="entry name" value="Aa-tRNA-synt_II"/>
</dbReference>
<proteinExistence type="inferred from homology"/>
<keyword evidence="3 8" id="KW-0436">Ligase</keyword>
<evidence type="ECO:0000256" key="4">
    <source>
        <dbReference type="ARBA" id="ARBA00022741"/>
    </source>
</evidence>
<organism evidence="10 11">
    <name type="scientific">Candidatus Ishikawaella capsulata Mpkobe</name>
    <dbReference type="NCBI Taxonomy" id="476281"/>
    <lineage>
        <taxon>Bacteria</taxon>
        <taxon>Pseudomonadati</taxon>
        <taxon>Pseudomonadota</taxon>
        <taxon>Gammaproteobacteria</taxon>
        <taxon>Enterobacterales</taxon>
        <taxon>Enterobacteriaceae</taxon>
        <taxon>Candidatus Ishikawella</taxon>
    </lineage>
</organism>
<dbReference type="AlphaFoldDB" id="C5WDN8"/>
<comment type="caution">
    <text evidence="8">Lacks conserved residue(s) required for the propagation of feature annotation.</text>
</comment>
<dbReference type="RefSeq" id="WP_041069852.1">
    <property type="nucleotide sequence ID" value="NZ_AP010872.1"/>
</dbReference>
<comment type="function">
    <text evidence="8">Catalyzes the attachment of L-aspartate to tRNA(Asp) in a two-step reaction: L-aspartate is first activated by ATP to form Asp-AMP and then transferred to the acceptor end of tRNA(Asp).</text>
</comment>
<dbReference type="Gene3D" id="3.30.930.10">
    <property type="entry name" value="Bira Bifunctional Protein, Domain 2"/>
    <property type="match status" value="1"/>
</dbReference>
<comment type="similarity">
    <text evidence="1 8">Belongs to the class-II aminoacyl-tRNA synthetase family. Type 1 subfamily.</text>
</comment>
<comment type="catalytic activity">
    <reaction evidence="8">
        <text>tRNA(Asp) + L-aspartate + ATP = L-aspartyl-tRNA(Asp) + AMP + diphosphate</text>
        <dbReference type="Rhea" id="RHEA:19649"/>
        <dbReference type="Rhea" id="RHEA-COMP:9660"/>
        <dbReference type="Rhea" id="RHEA-COMP:9678"/>
        <dbReference type="ChEBI" id="CHEBI:29991"/>
        <dbReference type="ChEBI" id="CHEBI:30616"/>
        <dbReference type="ChEBI" id="CHEBI:33019"/>
        <dbReference type="ChEBI" id="CHEBI:78442"/>
        <dbReference type="ChEBI" id="CHEBI:78516"/>
        <dbReference type="ChEBI" id="CHEBI:456215"/>
        <dbReference type="EC" id="6.1.1.12"/>
    </reaction>
</comment>
<dbReference type="InterPro" id="IPR029351">
    <property type="entry name" value="GAD_dom"/>
</dbReference>
<feature type="binding site" evidence="8">
    <location>
        <begin position="534"/>
        <end position="537"/>
    </location>
    <ligand>
        <name>ATP</name>
        <dbReference type="ChEBI" id="CHEBI:30616"/>
    </ligand>
</feature>
<evidence type="ECO:0000313" key="10">
    <source>
        <dbReference type="EMBL" id="BAH83444.1"/>
    </source>
</evidence>
<dbReference type="InterPro" id="IPR002312">
    <property type="entry name" value="Asp/Asn-tRNA-synth_IIb"/>
</dbReference>
<feature type="binding site" evidence="8">
    <location>
        <position position="226"/>
    </location>
    <ligand>
        <name>ATP</name>
        <dbReference type="ChEBI" id="CHEBI:30616"/>
    </ligand>
</feature>
<feature type="binding site" evidence="8">
    <location>
        <begin position="217"/>
        <end position="219"/>
    </location>
    <ligand>
        <name>ATP</name>
        <dbReference type="ChEBI" id="CHEBI:30616"/>
    </ligand>
</feature>
<dbReference type="GO" id="GO:0005737">
    <property type="term" value="C:cytoplasm"/>
    <property type="evidence" value="ECO:0007669"/>
    <property type="project" value="UniProtKB-SubCell"/>
</dbReference>
<gene>
    <name evidence="8 10" type="primary">aspS</name>
    <name evidence="10" type="ORF">ICMP_611</name>
</gene>
<dbReference type="Pfam" id="PF02938">
    <property type="entry name" value="GAD"/>
    <property type="match status" value="1"/>
</dbReference>
<dbReference type="CDD" id="cd00777">
    <property type="entry name" value="AspRS_core"/>
    <property type="match status" value="1"/>
</dbReference>
<dbReference type="PRINTS" id="PR01042">
    <property type="entry name" value="TRNASYNTHASP"/>
</dbReference>
<evidence type="ECO:0000256" key="7">
    <source>
        <dbReference type="ARBA" id="ARBA00023146"/>
    </source>
</evidence>
<keyword evidence="7 8" id="KW-0030">Aminoacyl-tRNA synthetase</keyword>
<comment type="subcellular location">
    <subcellularLocation>
        <location evidence="8">Cytoplasm</location>
    </subcellularLocation>
</comment>
<sequence>MRTEFCGNIFTSMINQEVTLCGWVNSHRNLGKLIFIDLRDIEGIVQVCFDSNCTDLFALAGELRNEFCVQIKGIVRAREEKNKNLSMRTGEIEICATNLIIFNSAEPLPIDIKQKNSEETRLKYRYLDLRCPDMIQRLKQRAKITSFIRNFMDQQGFLDIETPILNKATPEGARDYLVPSRIHKKKFYALPQSPQLFKQLLMISGFDKYYQIVKCFRDEDLRADRQPEFTQIDVETSFMTAKQLREIMENLIRDLWINIKGIDPGSFSEITFKDAMCRYGSDQPDLRNPLELVDIKDLLNTVESKFLLNNINYSQARVAVLKIPNGAKISRKQIDTYTKFVANYGLKRLFWMKINLNSHGINNINGSLVKNLDVNTVQYIINRTKAQNGDIIFLSANVEKIVTEALGALRIKIGNDLNITNKNIYALTWIIDFPLFEQNSAGIITTMHHPFTSPCNILVEDLIKSPLSVIANAYDMVINGYEVGGGSVRINNTKMQKTIFDVLGMTELEQKEKFGFFLDALKFGTPPHAGFAFGLDRITMLLTDTNNIRDVIAFPKSTNASCLMTNSPDFIDAAILNDLSIKNI</sequence>
<dbReference type="PANTHER" id="PTHR22594:SF5">
    <property type="entry name" value="ASPARTATE--TRNA LIGASE, MITOCHONDRIAL"/>
    <property type="match status" value="1"/>
</dbReference>
<dbReference type="Proteomes" id="UP000061704">
    <property type="component" value="Chromosome"/>
</dbReference>
<dbReference type="GO" id="GO:0006422">
    <property type="term" value="P:aspartyl-tRNA aminoacylation"/>
    <property type="evidence" value="ECO:0007669"/>
    <property type="project" value="UniProtKB-UniRule"/>
</dbReference>
<reference evidence="10 11" key="1">
    <citation type="journal article" date="2011" name="Genome Biol. Evol.">
        <title>Reductive evolution of bacterial genome in insect gut environment.</title>
        <authorList>
            <person name="Nikoh N."/>
            <person name="Hosokawa T."/>
            <person name="Ohshima K."/>
            <person name="Hattori M."/>
            <person name="Fukatsu T."/>
        </authorList>
    </citation>
    <scope>NUCLEOTIDE SEQUENCE [LARGE SCALE GENOMIC DNA]</scope>
    <source>
        <strain evidence="10 11">Mpkobe</strain>
    </source>
</reference>
<dbReference type="SUPFAM" id="SSF50249">
    <property type="entry name" value="Nucleic acid-binding proteins"/>
    <property type="match status" value="1"/>
</dbReference>
<dbReference type="Gene3D" id="2.40.50.140">
    <property type="entry name" value="Nucleic acid-binding proteins"/>
    <property type="match status" value="1"/>
</dbReference>
<dbReference type="InterPro" id="IPR004115">
    <property type="entry name" value="GAD-like_sf"/>
</dbReference>
<evidence type="ECO:0000256" key="1">
    <source>
        <dbReference type="ARBA" id="ARBA00006303"/>
    </source>
</evidence>
<dbReference type="GO" id="GO:0004815">
    <property type="term" value="F:aspartate-tRNA ligase activity"/>
    <property type="evidence" value="ECO:0007669"/>
    <property type="project" value="UniProtKB-UniRule"/>
</dbReference>
<feature type="domain" description="Aminoacyl-transfer RNA synthetases class-II family profile" evidence="9">
    <location>
        <begin position="138"/>
        <end position="555"/>
    </location>
</feature>
<dbReference type="InterPro" id="IPR047089">
    <property type="entry name" value="Asp-tRNA-ligase_1_N"/>
</dbReference>
<dbReference type="SUPFAM" id="SSF55261">
    <property type="entry name" value="GAD domain-like"/>
    <property type="match status" value="1"/>
</dbReference>
<name>C5WDN8_9ENTR</name>
<dbReference type="Gene3D" id="3.30.1360.30">
    <property type="entry name" value="GAD-like domain"/>
    <property type="match status" value="1"/>
</dbReference>
<dbReference type="STRING" id="476281.ICMP_611"/>
<dbReference type="SUPFAM" id="SSF55681">
    <property type="entry name" value="Class II aaRS and biotin synthetases"/>
    <property type="match status" value="1"/>
</dbReference>
<dbReference type="CDD" id="cd04317">
    <property type="entry name" value="EcAspRS_like_N"/>
    <property type="match status" value="1"/>
</dbReference>
<evidence type="ECO:0000256" key="2">
    <source>
        <dbReference type="ARBA" id="ARBA00022490"/>
    </source>
</evidence>
<dbReference type="InterPro" id="IPR045864">
    <property type="entry name" value="aa-tRNA-synth_II/BPL/LPL"/>
</dbReference>
<dbReference type="HAMAP" id="MF_00044">
    <property type="entry name" value="Asp_tRNA_synth_type1"/>
    <property type="match status" value="1"/>
</dbReference>
<evidence type="ECO:0000256" key="6">
    <source>
        <dbReference type="ARBA" id="ARBA00022917"/>
    </source>
</evidence>
<dbReference type="InterPro" id="IPR004524">
    <property type="entry name" value="Asp-tRNA-ligase_1"/>
</dbReference>
<keyword evidence="11" id="KW-1185">Reference proteome</keyword>
<dbReference type="InterPro" id="IPR012340">
    <property type="entry name" value="NA-bd_OB-fold"/>
</dbReference>
<dbReference type="Pfam" id="PF01336">
    <property type="entry name" value="tRNA_anti-codon"/>
    <property type="match status" value="1"/>
</dbReference>
<dbReference type="GO" id="GO:0003676">
    <property type="term" value="F:nucleic acid binding"/>
    <property type="evidence" value="ECO:0007669"/>
    <property type="project" value="InterPro"/>
</dbReference>
<dbReference type="NCBIfam" id="NF001750">
    <property type="entry name" value="PRK00476.1"/>
    <property type="match status" value="1"/>
</dbReference>
<dbReference type="HOGENOM" id="CLU_014330_3_2_6"/>
<evidence type="ECO:0000256" key="8">
    <source>
        <dbReference type="HAMAP-Rule" id="MF_00044"/>
    </source>
</evidence>
<feature type="binding site" evidence="8">
    <location>
        <position position="217"/>
    </location>
    <ligand>
        <name>L-aspartate</name>
        <dbReference type="ChEBI" id="CHEBI:29991"/>
    </ligand>
</feature>
<feature type="binding site" evidence="8">
    <location>
        <position position="448"/>
    </location>
    <ligand>
        <name>L-aspartate</name>
        <dbReference type="ChEBI" id="CHEBI:29991"/>
    </ligand>
</feature>
<dbReference type="InterPro" id="IPR004365">
    <property type="entry name" value="NA-bd_OB_tRNA"/>
</dbReference>
<dbReference type="PANTHER" id="PTHR22594">
    <property type="entry name" value="ASPARTYL/LYSYL-TRNA SYNTHETASE"/>
    <property type="match status" value="1"/>
</dbReference>
<keyword evidence="4 8" id="KW-0547">Nucleotide-binding</keyword>
<dbReference type="NCBIfam" id="TIGR00459">
    <property type="entry name" value="aspS_bact"/>
    <property type="match status" value="1"/>
</dbReference>
<feature type="region of interest" description="Aspartate" evidence="8">
    <location>
        <begin position="195"/>
        <end position="198"/>
    </location>
</feature>
<feature type="binding site" evidence="8">
    <location>
        <position position="482"/>
    </location>
    <ligand>
        <name>ATP</name>
        <dbReference type="ChEBI" id="CHEBI:30616"/>
    </ligand>
</feature>
<dbReference type="GO" id="GO:0005524">
    <property type="term" value="F:ATP binding"/>
    <property type="evidence" value="ECO:0007669"/>
    <property type="project" value="UniProtKB-UniRule"/>
</dbReference>
<protein>
    <recommendedName>
        <fullName evidence="8">Aspartate--tRNA ligase</fullName>
        <ecNumber evidence="8">6.1.1.12</ecNumber>
    </recommendedName>
    <alternativeName>
        <fullName evidence="8">Aspartyl-tRNA synthetase</fullName>
        <shortName evidence="8">AspRS</shortName>
    </alternativeName>
</protein>
<evidence type="ECO:0000313" key="11">
    <source>
        <dbReference type="Proteomes" id="UP000061704"/>
    </source>
</evidence>
<dbReference type="OrthoDB" id="9802326at2"/>
<comment type="subunit">
    <text evidence="8">Homodimer.</text>
</comment>
<keyword evidence="6 8" id="KW-0648">Protein biosynthesis</keyword>
<dbReference type="PROSITE" id="PS50862">
    <property type="entry name" value="AA_TRNA_LIGASE_II"/>
    <property type="match status" value="1"/>
</dbReference>
<dbReference type="InterPro" id="IPR047090">
    <property type="entry name" value="AspRS_core"/>
</dbReference>
<dbReference type="EMBL" id="AP010872">
    <property type="protein sequence ID" value="BAH83444.1"/>
    <property type="molecule type" value="Genomic_DNA"/>
</dbReference>
<dbReference type="Pfam" id="PF00152">
    <property type="entry name" value="tRNA-synt_2"/>
    <property type="match status" value="1"/>
</dbReference>
<keyword evidence="5 8" id="KW-0067">ATP-binding</keyword>
<accession>C5WDN8</accession>
<evidence type="ECO:0000259" key="9">
    <source>
        <dbReference type="PROSITE" id="PS50862"/>
    </source>
</evidence>
<keyword evidence="2 8" id="KW-0963">Cytoplasm</keyword>
<feature type="binding site" evidence="8">
    <location>
        <position position="171"/>
    </location>
    <ligand>
        <name>L-aspartate</name>
        <dbReference type="ChEBI" id="CHEBI:29991"/>
    </ligand>
</feature>